<gene>
    <name evidence="6" type="ORF">ELY33_13605</name>
</gene>
<dbReference type="InterPro" id="IPR052032">
    <property type="entry name" value="ATP-dep_AA_Ligase"/>
</dbReference>
<dbReference type="EMBL" id="RZHG01000024">
    <property type="protein sequence ID" value="RUR28650.1"/>
    <property type="molecule type" value="Genomic_DNA"/>
</dbReference>
<evidence type="ECO:0000256" key="2">
    <source>
        <dbReference type="ARBA" id="ARBA00022741"/>
    </source>
</evidence>
<comment type="caution">
    <text evidence="6">The sequence shown here is derived from an EMBL/GenBank/DDBJ whole genome shotgun (WGS) entry which is preliminary data.</text>
</comment>
<dbReference type="GO" id="GO:0016874">
    <property type="term" value="F:ligase activity"/>
    <property type="evidence" value="ECO:0007669"/>
    <property type="project" value="UniProtKB-KW"/>
</dbReference>
<reference evidence="6 7" key="1">
    <citation type="submission" date="2018-12" db="EMBL/GenBank/DDBJ databases">
        <title>three novel Halomonas strain isolated from plants.</title>
        <authorList>
            <person name="Sun C."/>
        </authorList>
    </citation>
    <scope>NUCLEOTIDE SEQUENCE [LARGE SCALE GENOMIC DNA]</scope>
    <source>
        <strain evidence="6 7">DSM 19434</strain>
    </source>
</reference>
<dbReference type="InterPro" id="IPR048764">
    <property type="entry name" value="PylC_N"/>
</dbReference>
<protein>
    <submittedName>
        <fullName evidence="6">ATP-grasp domain-containing protein</fullName>
    </submittedName>
</protein>
<evidence type="ECO:0000313" key="7">
    <source>
        <dbReference type="Proteomes" id="UP000287336"/>
    </source>
</evidence>
<organism evidence="6 7">
    <name type="scientific">Vreelandella andesensis</name>
    <dbReference type="NCBI Taxonomy" id="447567"/>
    <lineage>
        <taxon>Bacteria</taxon>
        <taxon>Pseudomonadati</taxon>
        <taxon>Pseudomonadota</taxon>
        <taxon>Gammaproteobacteria</taxon>
        <taxon>Oceanospirillales</taxon>
        <taxon>Halomonadaceae</taxon>
        <taxon>Vreelandella</taxon>
    </lineage>
</organism>
<dbReference type="Gene3D" id="3.30.1490.20">
    <property type="entry name" value="ATP-grasp fold, A domain"/>
    <property type="match status" value="1"/>
</dbReference>
<keyword evidence="7" id="KW-1185">Reference proteome</keyword>
<dbReference type="SUPFAM" id="SSF56059">
    <property type="entry name" value="Glutathione synthetase ATP-binding domain-like"/>
    <property type="match status" value="1"/>
</dbReference>
<dbReference type="InterPro" id="IPR011761">
    <property type="entry name" value="ATP-grasp"/>
</dbReference>
<dbReference type="Gene3D" id="3.30.470.20">
    <property type="entry name" value="ATP-grasp fold, B domain"/>
    <property type="match status" value="1"/>
</dbReference>
<accession>A0A3S0WGY9</accession>
<keyword evidence="2 4" id="KW-0547">Nucleotide-binding</keyword>
<sequence>MRSKTMNILFTCAGRRNYLLHYFRDALSGSGRVLAADSNKNAAAMIEADAAFLVPRVESPDYIPTLLTLCEQQKVGMLIALNDNELFILSEAKHRFRRIGTQVVVSSPGVIALAADKLATADFATELGIATPASYLHVDTALKAVEQGELCFPLFVKPRWGSASLGVECVNDIDELRWAWQLGLRRLPRNSLQPYAAREDGLLIQNALRGQEYGIDVVNDLEGRYQTTFVKRKLGMRSGETDQAVTENCPELVALGRRLGEALKHVGNLDCDVFMGAGKPCLLELNPRFGGGYPFSAAAGADVPSALIAWAKGKAPPLHWDAIRHNVMSSKCERIVSINRSATPVSEETPSVKSPYETTANNFATTPMALFR</sequence>
<dbReference type="InterPro" id="IPR013815">
    <property type="entry name" value="ATP_grasp_subdomain_1"/>
</dbReference>
<feature type="domain" description="ATP-grasp" evidence="5">
    <location>
        <begin position="121"/>
        <end position="312"/>
    </location>
</feature>
<evidence type="ECO:0000256" key="3">
    <source>
        <dbReference type="ARBA" id="ARBA00022840"/>
    </source>
</evidence>
<dbReference type="GO" id="GO:0046872">
    <property type="term" value="F:metal ion binding"/>
    <property type="evidence" value="ECO:0007669"/>
    <property type="project" value="InterPro"/>
</dbReference>
<dbReference type="Gene3D" id="3.40.50.20">
    <property type="match status" value="1"/>
</dbReference>
<keyword evidence="1" id="KW-0436">Ligase</keyword>
<dbReference type="PANTHER" id="PTHR43585:SF2">
    <property type="entry name" value="ATP-GRASP ENZYME FSQD"/>
    <property type="match status" value="1"/>
</dbReference>
<dbReference type="PROSITE" id="PS50975">
    <property type="entry name" value="ATP_GRASP"/>
    <property type="match status" value="1"/>
</dbReference>
<dbReference type="Proteomes" id="UP000287336">
    <property type="component" value="Unassembled WGS sequence"/>
</dbReference>
<evidence type="ECO:0000256" key="1">
    <source>
        <dbReference type="ARBA" id="ARBA00022598"/>
    </source>
</evidence>
<dbReference type="GO" id="GO:0005524">
    <property type="term" value="F:ATP binding"/>
    <property type="evidence" value="ECO:0007669"/>
    <property type="project" value="UniProtKB-UniRule"/>
</dbReference>
<evidence type="ECO:0000313" key="6">
    <source>
        <dbReference type="EMBL" id="RUR28650.1"/>
    </source>
</evidence>
<dbReference type="OrthoDB" id="9765608at2"/>
<evidence type="ECO:0000259" key="5">
    <source>
        <dbReference type="PROSITE" id="PS50975"/>
    </source>
</evidence>
<keyword evidence="3 4" id="KW-0067">ATP-binding</keyword>
<dbReference type="NCBIfam" id="NF009404">
    <property type="entry name" value="PRK12767.1-3"/>
    <property type="match status" value="1"/>
</dbReference>
<dbReference type="PANTHER" id="PTHR43585">
    <property type="entry name" value="FUMIPYRROLE BIOSYNTHESIS PROTEIN C"/>
    <property type="match status" value="1"/>
</dbReference>
<proteinExistence type="predicted"/>
<dbReference type="Pfam" id="PF21360">
    <property type="entry name" value="PylC-like_N"/>
    <property type="match status" value="1"/>
</dbReference>
<name>A0A3S0WGY9_9GAMM</name>
<evidence type="ECO:0000256" key="4">
    <source>
        <dbReference type="PROSITE-ProRule" id="PRU00409"/>
    </source>
</evidence>
<dbReference type="AlphaFoldDB" id="A0A3S0WGY9"/>
<dbReference type="Pfam" id="PF15632">
    <property type="entry name" value="ATPgrasp_Ter"/>
    <property type="match status" value="1"/>
</dbReference>